<sequence>MRDVLRDRQQWGMEAMASTGSSAATLAALDILREGGTAFDAAIAASAVLTVAVPMASGAAGDCAAVFHEAGSAQAWSLTGLGRAPSRATAEGFRARGRSTVPTFGIESATTPGLLGAWCALHERHGTMPWPRLLAPAIALAERGTVVTAQTARWIRENISILVQPEFSGLYAPYAAAGAVGSRLPQPGLATLYRLLASSVDALEARLDTSVRQLSDRLGGFFAEGDCTVRCGEIVPAVAAQVGGLDVATNPAPTQGVLLLQNLVLYERLAGRVGADSATGVHLMSEIVHQTYAWRIENLGDPACAPVPDPLAQSQLRDLSERVDPGKRSATRYAGHYSDGDTTHFAIVDRAGNSISWTQSLGLGFG</sequence>
<evidence type="ECO:0000313" key="2">
    <source>
        <dbReference type="Proteomes" id="UP000677913"/>
    </source>
</evidence>
<keyword evidence="1" id="KW-0808">Transferase</keyword>
<feature type="non-terminal residue" evidence="1">
    <location>
        <position position="366"/>
    </location>
</feature>
<dbReference type="InterPro" id="IPR052896">
    <property type="entry name" value="GGT-like_enzyme"/>
</dbReference>
<dbReference type="InterPro" id="IPR029055">
    <property type="entry name" value="Ntn_hydrolases_N"/>
</dbReference>
<dbReference type="SUPFAM" id="SSF56235">
    <property type="entry name" value="N-terminal nucleophile aminohydrolases (Ntn hydrolases)"/>
    <property type="match status" value="1"/>
</dbReference>
<comment type="caution">
    <text evidence="1">The sequence shown here is derived from an EMBL/GenBank/DDBJ whole genome shotgun (WGS) entry which is preliminary data.</text>
</comment>
<keyword evidence="1" id="KW-0012">Acyltransferase</keyword>
<keyword evidence="2" id="KW-1185">Reference proteome</keyword>
<dbReference type="PANTHER" id="PTHR43881">
    <property type="entry name" value="GAMMA-GLUTAMYLTRANSPEPTIDASE (AFU_ORTHOLOGUE AFUA_4G13580)"/>
    <property type="match status" value="1"/>
</dbReference>
<accession>A0A8J7WVQ1</accession>
<dbReference type="Gene3D" id="1.10.246.130">
    <property type="match status" value="1"/>
</dbReference>
<dbReference type="InterPro" id="IPR043137">
    <property type="entry name" value="GGT_ssub_C"/>
</dbReference>
<dbReference type="PANTHER" id="PTHR43881:SF1">
    <property type="entry name" value="GAMMA-GLUTAMYLTRANSPEPTIDASE (AFU_ORTHOLOGUE AFUA_4G13580)"/>
    <property type="match status" value="1"/>
</dbReference>
<dbReference type="AlphaFoldDB" id="A0A8J7WVQ1"/>
<dbReference type="EMBL" id="JAGSXH010000190">
    <property type="protein sequence ID" value="MBS2966752.1"/>
    <property type="molecule type" value="Genomic_DNA"/>
</dbReference>
<evidence type="ECO:0000313" key="1">
    <source>
        <dbReference type="EMBL" id="MBS2966752.1"/>
    </source>
</evidence>
<dbReference type="Pfam" id="PF01019">
    <property type="entry name" value="G_glu_transpept"/>
    <property type="match status" value="1"/>
</dbReference>
<dbReference type="RefSeq" id="WP_211472131.1">
    <property type="nucleotide sequence ID" value="NZ_JAGSXH010000190.1"/>
</dbReference>
<protein>
    <submittedName>
        <fullName evidence="1">Gamma-glutamyltransferase</fullName>
        <ecNumber evidence="1">2.3.2.2</ecNumber>
    </submittedName>
</protein>
<dbReference type="PRINTS" id="PR01210">
    <property type="entry name" value="GGTRANSPTASE"/>
</dbReference>
<dbReference type="GO" id="GO:0103068">
    <property type="term" value="F:leukotriene C4 gamma-glutamyl transferase activity"/>
    <property type="evidence" value="ECO:0007669"/>
    <property type="project" value="UniProtKB-EC"/>
</dbReference>
<proteinExistence type="predicted"/>
<organism evidence="1 2">
    <name type="scientific">Actinocrinis puniceicyclus</name>
    <dbReference type="NCBI Taxonomy" id="977794"/>
    <lineage>
        <taxon>Bacteria</taxon>
        <taxon>Bacillati</taxon>
        <taxon>Actinomycetota</taxon>
        <taxon>Actinomycetes</taxon>
        <taxon>Catenulisporales</taxon>
        <taxon>Actinospicaceae</taxon>
        <taxon>Actinocrinis</taxon>
    </lineage>
</organism>
<dbReference type="InterPro" id="IPR043138">
    <property type="entry name" value="GGT_lsub"/>
</dbReference>
<dbReference type="Proteomes" id="UP000677913">
    <property type="component" value="Unassembled WGS sequence"/>
</dbReference>
<name>A0A8J7WVQ1_9ACTN</name>
<dbReference type="EC" id="2.3.2.2" evidence="1"/>
<dbReference type="Gene3D" id="3.60.20.40">
    <property type="match status" value="1"/>
</dbReference>
<gene>
    <name evidence="1" type="ORF">KGA66_27195</name>
</gene>
<reference evidence="1" key="1">
    <citation type="submission" date="2021-04" db="EMBL/GenBank/DDBJ databases">
        <title>Genome based classification of Actinospica acidithermotolerans sp. nov., an actinobacterium isolated from an Indonesian hot spring.</title>
        <authorList>
            <person name="Kusuma A.B."/>
            <person name="Putra K.E."/>
            <person name="Nafisah S."/>
            <person name="Loh J."/>
            <person name="Nouioui I."/>
            <person name="Goodfellow M."/>
        </authorList>
    </citation>
    <scope>NUCLEOTIDE SEQUENCE</scope>
    <source>
        <strain evidence="1">DSM 45618</strain>
    </source>
</reference>